<dbReference type="PIRSF" id="PIRSF006118">
    <property type="entry name" value="KDO8-P_Ptase"/>
    <property type="match status" value="1"/>
</dbReference>
<dbReference type="SFLD" id="SFLDG01136">
    <property type="entry name" value="C1.6:_Phosphoserine_Phosphatas"/>
    <property type="match status" value="1"/>
</dbReference>
<evidence type="ECO:0000256" key="1">
    <source>
        <dbReference type="ARBA" id="ARBA00001946"/>
    </source>
</evidence>
<dbReference type="Gene3D" id="3.40.50.1000">
    <property type="entry name" value="HAD superfamily/HAD-like"/>
    <property type="match status" value="1"/>
</dbReference>
<evidence type="ECO:0000256" key="2">
    <source>
        <dbReference type="ARBA" id="ARBA00005893"/>
    </source>
</evidence>
<evidence type="ECO:0000256" key="4">
    <source>
        <dbReference type="ARBA" id="ARBA00022723"/>
    </source>
</evidence>
<evidence type="ECO:0000256" key="3">
    <source>
        <dbReference type="ARBA" id="ARBA00011881"/>
    </source>
</evidence>
<sequence>MKNFKEQLKQIKALVFDVDGVLSANFIPMSPAGEPQRTANIKDGYALQYALKCGYHIAIITGALTESVKIRYAKLGVKDIYMASADKIKDYDKFKALHGLDDSEIMYMGDDIPDIPVLEQAGISCCPADAAVEVRDMADYVSFADGGKGCARDIIEQVMKAQGKWLLDEHAFGW</sequence>
<reference evidence="8" key="1">
    <citation type="submission" date="2020-10" db="EMBL/GenBank/DDBJ databases">
        <authorList>
            <person name="Gilroy R."/>
        </authorList>
    </citation>
    <scope>NUCLEOTIDE SEQUENCE</scope>
    <source>
        <strain evidence="8">D3-1215</strain>
    </source>
</reference>
<comment type="caution">
    <text evidence="8">The sequence shown here is derived from an EMBL/GenBank/DDBJ whole genome shotgun (WGS) entry which is preliminary data.</text>
</comment>
<evidence type="ECO:0000256" key="7">
    <source>
        <dbReference type="PIRSR" id="PIRSR006118-2"/>
    </source>
</evidence>
<dbReference type="SFLD" id="SFLDS00003">
    <property type="entry name" value="Haloacid_Dehalogenase"/>
    <property type="match status" value="1"/>
</dbReference>
<comment type="subunit">
    <text evidence="3">Homotetramer.</text>
</comment>
<dbReference type="FunFam" id="3.40.50.1000:FF:000029">
    <property type="entry name" value="3-deoxy-D-manno-octulosonate 8-phosphate phosphatase KdsC"/>
    <property type="match status" value="1"/>
</dbReference>
<evidence type="ECO:0000256" key="5">
    <source>
        <dbReference type="ARBA" id="ARBA00022801"/>
    </source>
</evidence>
<protein>
    <submittedName>
        <fullName evidence="8">HAD hydrolase family protein</fullName>
    </submittedName>
</protein>
<name>A0A9D9EGT0_9BACT</name>
<dbReference type="SFLD" id="SFLDG01138">
    <property type="entry name" value="C1.6.2:_Deoxy-d-mannose-octulo"/>
    <property type="match status" value="1"/>
</dbReference>
<dbReference type="NCBIfam" id="TIGR01670">
    <property type="entry name" value="KdsC-phosphatas"/>
    <property type="match status" value="1"/>
</dbReference>
<dbReference type="Proteomes" id="UP000823637">
    <property type="component" value="Unassembled WGS sequence"/>
</dbReference>
<dbReference type="InterPro" id="IPR023214">
    <property type="entry name" value="HAD_sf"/>
</dbReference>
<dbReference type="SUPFAM" id="SSF56784">
    <property type="entry name" value="HAD-like"/>
    <property type="match status" value="1"/>
</dbReference>
<feature type="binding site" evidence="7">
    <location>
        <position position="110"/>
    </location>
    <ligand>
        <name>Mg(2+)</name>
        <dbReference type="ChEBI" id="CHEBI:18420"/>
    </ligand>
</feature>
<feature type="binding site" evidence="7">
    <location>
        <position position="19"/>
    </location>
    <ligand>
        <name>substrate</name>
    </ligand>
</feature>
<evidence type="ECO:0000256" key="6">
    <source>
        <dbReference type="ARBA" id="ARBA00022842"/>
    </source>
</evidence>
<keyword evidence="5 8" id="KW-0378">Hydrolase</keyword>
<dbReference type="InterPro" id="IPR036412">
    <property type="entry name" value="HAD-like_sf"/>
</dbReference>
<dbReference type="GO" id="GO:0008781">
    <property type="term" value="F:N-acylneuraminate cytidylyltransferase activity"/>
    <property type="evidence" value="ECO:0007669"/>
    <property type="project" value="TreeGrafter"/>
</dbReference>
<dbReference type="InterPro" id="IPR050793">
    <property type="entry name" value="CMP-NeuNAc_synthase"/>
</dbReference>
<dbReference type="GO" id="GO:0046872">
    <property type="term" value="F:metal ion binding"/>
    <property type="evidence" value="ECO:0007669"/>
    <property type="project" value="UniProtKB-KW"/>
</dbReference>
<comment type="similarity">
    <text evidence="2">Belongs to the KdsC family.</text>
</comment>
<feature type="binding site" evidence="7">
    <location>
        <position position="17"/>
    </location>
    <ligand>
        <name>Mg(2+)</name>
        <dbReference type="ChEBI" id="CHEBI:18420"/>
    </ligand>
</feature>
<gene>
    <name evidence="8" type="ORF">IAC32_05945</name>
</gene>
<accession>A0A9D9EGT0</accession>
<proteinExistence type="inferred from homology"/>
<dbReference type="PANTHER" id="PTHR21485:SF3">
    <property type="entry name" value="N-ACYLNEURAMINATE CYTIDYLYLTRANSFERASE"/>
    <property type="match status" value="1"/>
</dbReference>
<dbReference type="GO" id="GO:0016788">
    <property type="term" value="F:hydrolase activity, acting on ester bonds"/>
    <property type="evidence" value="ECO:0007669"/>
    <property type="project" value="InterPro"/>
</dbReference>
<keyword evidence="4 7" id="KW-0479">Metal-binding</keyword>
<dbReference type="EMBL" id="JADIMR010000088">
    <property type="protein sequence ID" value="MBO8447268.1"/>
    <property type="molecule type" value="Genomic_DNA"/>
</dbReference>
<dbReference type="AlphaFoldDB" id="A0A9D9EGT0"/>
<reference evidence="8" key="2">
    <citation type="journal article" date="2021" name="PeerJ">
        <title>Extensive microbial diversity within the chicken gut microbiome revealed by metagenomics and culture.</title>
        <authorList>
            <person name="Gilroy R."/>
            <person name="Ravi A."/>
            <person name="Getino M."/>
            <person name="Pursley I."/>
            <person name="Horton D.L."/>
            <person name="Alikhan N.F."/>
            <person name="Baker D."/>
            <person name="Gharbi K."/>
            <person name="Hall N."/>
            <person name="Watson M."/>
            <person name="Adriaenssens E.M."/>
            <person name="Foster-Nyarko E."/>
            <person name="Jarju S."/>
            <person name="Secka A."/>
            <person name="Antonio M."/>
            <person name="Oren A."/>
            <person name="Chaudhuri R.R."/>
            <person name="La Ragione R."/>
            <person name="Hildebrand F."/>
            <person name="Pallen M.J."/>
        </authorList>
    </citation>
    <scope>NUCLEOTIDE SEQUENCE</scope>
    <source>
        <strain evidence="8">D3-1215</strain>
    </source>
</reference>
<keyword evidence="6 7" id="KW-0460">Magnesium</keyword>
<dbReference type="InterPro" id="IPR010023">
    <property type="entry name" value="KdsC_fam"/>
</dbReference>
<evidence type="ECO:0000313" key="9">
    <source>
        <dbReference type="Proteomes" id="UP000823637"/>
    </source>
</evidence>
<dbReference type="Pfam" id="PF08282">
    <property type="entry name" value="Hydrolase_3"/>
    <property type="match status" value="1"/>
</dbReference>
<dbReference type="PANTHER" id="PTHR21485">
    <property type="entry name" value="HAD SUPERFAMILY MEMBERS CMAS AND KDSC"/>
    <property type="match status" value="1"/>
</dbReference>
<evidence type="ECO:0000313" key="8">
    <source>
        <dbReference type="EMBL" id="MBO8447268.1"/>
    </source>
</evidence>
<comment type="cofactor">
    <cofactor evidence="1 7">
        <name>Mg(2+)</name>
        <dbReference type="ChEBI" id="CHEBI:18420"/>
    </cofactor>
</comment>
<organism evidence="8 9">
    <name type="scientific">Candidatus Enterocola intestinipullorum</name>
    <dbReference type="NCBI Taxonomy" id="2840783"/>
    <lineage>
        <taxon>Bacteria</taxon>
        <taxon>Pseudomonadati</taxon>
        <taxon>Bacteroidota</taxon>
        <taxon>Bacteroidia</taxon>
        <taxon>Bacteroidales</taxon>
        <taxon>Candidatus Enterocola</taxon>
    </lineage>
</organism>